<dbReference type="AlphaFoldDB" id="A0A4R5PNR0"/>
<dbReference type="Gene3D" id="3.30.930.10">
    <property type="entry name" value="Bira Bifunctional Protein, Domain 2"/>
    <property type="match status" value="1"/>
</dbReference>
<comment type="subunit">
    <text evidence="2 10">Homodimer.</text>
</comment>
<keyword evidence="5 10" id="KW-0547">Nucleotide-binding</keyword>
<dbReference type="InterPro" id="IPR004516">
    <property type="entry name" value="HisRS/HisZ"/>
</dbReference>
<evidence type="ECO:0000313" key="14">
    <source>
        <dbReference type="EMBL" id="TDH38473.1"/>
    </source>
</evidence>
<keyword evidence="4 10" id="KW-0436">Ligase</keyword>
<evidence type="ECO:0000256" key="12">
    <source>
        <dbReference type="SAM" id="MobiDB-lite"/>
    </source>
</evidence>
<feature type="binding site" evidence="11">
    <location>
        <position position="138"/>
    </location>
    <ligand>
        <name>L-histidine</name>
        <dbReference type="ChEBI" id="CHEBI:57595"/>
    </ligand>
</feature>
<dbReference type="InterPro" id="IPR036621">
    <property type="entry name" value="Anticodon-bd_dom_sf"/>
</dbReference>
<evidence type="ECO:0000256" key="7">
    <source>
        <dbReference type="ARBA" id="ARBA00022917"/>
    </source>
</evidence>
<dbReference type="Gene3D" id="3.40.50.800">
    <property type="entry name" value="Anticodon-binding domain"/>
    <property type="match status" value="1"/>
</dbReference>
<dbReference type="InterPro" id="IPR004154">
    <property type="entry name" value="Anticodon-bd"/>
</dbReference>
<dbReference type="InterPro" id="IPR015807">
    <property type="entry name" value="His-tRNA-ligase"/>
</dbReference>
<sequence length="521" mass="56804">MSEKKKKPQKLKARLARGFPDRSPGDIRATEEMMAKIKRVYERFGFEPIETPFVEYTDALGKFLPDQDRPNEGVFSFQDDDEQWLSLRYDLTAPLARHIAENFNDIQLPYRTYRAGWVFRNEKPGPGRFRQFMQFDADIAGAPGVTADAEMCMMMADTMEALGIPRGDYVIRVNNRKVLDGVMEAIGLAGDENAGRRLTVLRAIDKLDKFGIKGVKLLLGEGRWDGGKEGEGDFTPGAGLEDAAITRVVGFLEDNAATSVAETLASIEERFADSKSAVEGIAELRSISAMAETSGYGPDRVKIDPSVVRGLEYYTGPVFEAELLFDVTNEKGQTVQFGSVGGGGRYDGLVSRFMGQPVPATGFSIGVSRLMTALKNLGKLDTEATSGPVLVTIMDRDRIGDYAQIAQKLRGALNPLGPDGQPMGPTIPVELFQGNPKDFAKQLRYADRRGSPVAVIQGGNEKEAGQLIVKDLIEGKKIAETITDNAEWREAKAGEELVNEADVVTAVRAVLARHGLLGTGA</sequence>
<evidence type="ECO:0000256" key="8">
    <source>
        <dbReference type="ARBA" id="ARBA00023146"/>
    </source>
</evidence>
<keyword evidence="15" id="KW-1185">Reference proteome</keyword>
<evidence type="ECO:0000256" key="10">
    <source>
        <dbReference type="HAMAP-Rule" id="MF_00127"/>
    </source>
</evidence>
<dbReference type="GO" id="GO:0005737">
    <property type="term" value="C:cytoplasm"/>
    <property type="evidence" value="ECO:0007669"/>
    <property type="project" value="UniProtKB-SubCell"/>
</dbReference>
<evidence type="ECO:0000256" key="2">
    <source>
        <dbReference type="ARBA" id="ARBA00011738"/>
    </source>
</evidence>
<feature type="binding site" evidence="11">
    <location>
        <position position="120"/>
    </location>
    <ligand>
        <name>L-histidine</name>
        <dbReference type="ChEBI" id="CHEBI:57595"/>
    </ligand>
</feature>
<feature type="domain" description="Aminoacyl-transfer RNA synthetases class-II family profile" evidence="13">
    <location>
        <begin position="31"/>
        <end position="415"/>
    </location>
</feature>
<dbReference type="SUPFAM" id="SSF52954">
    <property type="entry name" value="Class II aaRS ABD-related"/>
    <property type="match status" value="1"/>
</dbReference>
<keyword evidence="7 10" id="KW-0648">Protein biosynthesis</keyword>
<feature type="binding site" evidence="11">
    <location>
        <begin position="90"/>
        <end position="92"/>
    </location>
    <ligand>
        <name>L-histidine</name>
        <dbReference type="ChEBI" id="CHEBI:57595"/>
    </ligand>
</feature>
<dbReference type="PANTHER" id="PTHR11476">
    <property type="entry name" value="HISTIDYL-TRNA SYNTHETASE"/>
    <property type="match status" value="1"/>
</dbReference>
<keyword evidence="3 10" id="KW-0963">Cytoplasm</keyword>
<keyword evidence="6 10" id="KW-0067">ATP-binding</keyword>
<name>A0A4R5PNR0_9HYPH</name>
<organism evidence="14 15">
    <name type="scientific">Pseudohoeflea suaedae</name>
    <dbReference type="NCBI Taxonomy" id="877384"/>
    <lineage>
        <taxon>Bacteria</taxon>
        <taxon>Pseudomonadati</taxon>
        <taxon>Pseudomonadota</taxon>
        <taxon>Alphaproteobacteria</taxon>
        <taxon>Hyphomicrobiales</taxon>
        <taxon>Rhizobiaceae</taxon>
        <taxon>Pseudohoeflea</taxon>
    </lineage>
</organism>
<protein>
    <recommendedName>
        <fullName evidence="10">Histidine--tRNA ligase</fullName>
        <ecNumber evidence="10">6.1.1.21</ecNumber>
    </recommendedName>
    <alternativeName>
        <fullName evidence="10">Histidyl-tRNA synthetase</fullName>
        <shortName evidence="10">HisRS</shortName>
    </alternativeName>
</protein>
<dbReference type="PANTHER" id="PTHR11476:SF7">
    <property type="entry name" value="HISTIDINE--TRNA LIGASE"/>
    <property type="match status" value="1"/>
</dbReference>
<comment type="caution">
    <text evidence="14">The sequence shown here is derived from an EMBL/GenBank/DDBJ whole genome shotgun (WGS) entry which is preliminary data.</text>
</comment>
<feature type="binding site" evidence="11">
    <location>
        <begin position="313"/>
        <end position="314"/>
    </location>
    <ligand>
        <name>L-histidine</name>
        <dbReference type="ChEBI" id="CHEBI:57595"/>
    </ligand>
</feature>
<dbReference type="Pfam" id="PF03129">
    <property type="entry name" value="HGTP_anticodon"/>
    <property type="match status" value="1"/>
</dbReference>
<dbReference type="CDD" id="cd00773">
    <property type="entry name" value="HisRS-like_core"/>
    <property type="match status" value="1"/>
</dbReference>
<dbReference type="EMBL" id="SMSI01000001">
    <property type="protein sequence ID" value="TDH38473.1"/>
    <property type="molecule type" value="Genomic_DNA"/>
</dbReference>
<dbReference type="Proteomes" id="UP000295131">
    <property type="component" value="Unassembled WGS sequence"/>
</dbReference>
<reference evidence="14 15" key="1">
    <citation type="journal article" date="2013" name="Int. J. Syst. Evol. Microbiol.">
        <title>Hoeflea suaedae sp. nov., an endophytic bacterium isolated from the root of the halophyte Suaeda maritima.</title>
        <authorList>
            <person name="Chung E.J."/>
            <person name="Park J.A."/>
            <person name="Pramanik P."/>
            <person name="Bibi F."/>
            <person name="Jeon C.O."/>
            <person name="Chung Y.R."/>
        </authorList>
    </citation>
    <scope>NUCLEOTIDE SEQUENCE [LARGE SCALE GENOMIC DNA]</scope>
    <source>
        <strain evidence="14 15">YC6898</strain>
    </source>
</reference>
<dbReference type="OrthoDB" id="9800814at2"/>
<comment type="catalytic activity">
    <reaction evidence="9 10">
        <text>tRNA(His) + L-histidine + ATP = L-histidyl-tRNA(His) + AMP + diphosphate + H(+)</text>
        <dbReference type="Rhea" id="RHEA:17313"/>
        <dbReference type="Rhea" id="RHEA-COMP:9665"/>
        <dbReference type="Rhea" id="RHEA-COMP:9689"/>
        <dbReference type="ChEBI" id="CHEBI:15378"/>
        <dbReference type="ChEBI" id="CHEBI:30616"/>
        <dbReference type="ChEBI" id="CHEBI:33019"/>
        <dbReference type="ChEBI" id="CHEBI:57595"/>
        <dbReference type="ChEBI" id="CHEBI:78442"/>
        <dbReference type="ChEBI" id="CHEBI:78527"/>
        <dbReference type="ChEBI" id="CHEBI:456215"/>
        <dbReference type="EC" id="6.1.1.21"/>
    </reaction>
</comment>
<gene>
    <name evidence="10" type="primary">hisS</name>
    <name evidence="14" type="ORF">E2A64_05025</name>
</gene>
<dbReference type="RefSeq" id="WP_133283308.1">
    <property type="nucleotide sequence ID" value="NZ_SMSI01000001.1"/>
</dbReference>
<evidence type="ECO:0000256" key="9">
    <source>
        <dbReference type="ARBA" id="ARBA00047639"/>
    </source>
</evidence>
<proteinExistence type="inferred from homology"/>
<feature type="region of interest" description="Disordered" evidence="12">
    <location>
        <begin position="1"/>
        <end position="25"/>
    </location>
</feature>
<feature type="binding site" evidence="11">
    <location>
        <position position="309"/>
    </location>
    <ligand>
        <name>L-histidine</name>
        <dbReference type="ChEBI" id="CHEBI:57595"/>
    </ligand>
</feature>
<dbReference type="InterPro" id="IPR006195">
    <property type="entry name" value="aa-tRNA-synth_II"/>
</dbReference>
<evidence type="ECO:0000256" key="5">
    <source>
        <dbReference type="ARBA" id="ARBA00022741"/>
    </source>
</evidence>
<dbReference type="GO" id="GO:0005524">
    <property type="term" value="F:ATP binding"/>
    <property type="evidence" value="ECO:0007669"/>
    <property type="project" value="UniProtKB-UniRule"/>
</dbReference>
<dbReference type="SUPFAM" id="SSF55681">
    <property type="entry name" value="Class II aaRS and biotin synthetases"/>
    <property type="match status" value="1"/>
</dbReference>
<dbReference type="InterPro" id="IPR041715">
    <property type="entry name" value="HisRS-like_core"/>
</dbReference>
<dbReference type="PROSITE" id="PS50862">
    <property type="entry name" value="AA_TRNA_LIGASE_II"/>
    <property type="match status" value="1"/>
</dbReference>
<dbReference type="PIRSF" id="PIRSF001549">
    <property type="entry name" value="His-tRNA_synth"/>
    <property type="match status" value="1"/>
</dbReference>
<comment type="similarity">
    <text evidence="1 10">Belongs to the class-II aminoacyl-tRNA synthetase family.</text>
</comment>
<dbReference type="GO" id="GO:0004821">
    <property type="term" value="F:histidine-tRNA ligase activity"/>
    <property type="evidence" value="ECO:0007669"/>
    <property type="project" value="UniProtKB-UniRule"/>
</dbReference>
<dbReference type="EC" id="6.1.1.21" evidence="10"/>
<dbReference type="GO" id="GO:0006427">
    <property type="term" value="P:histidyl-tRNA aminoacylation"/>
    <property type="evidence" value="ECO:0007669"/>
    <property type="project" value="UniProtKB-UniRule"/>
</dbReference>
<dbReference type="Pfam" id="PF13393">
    <property type="entry name" value="tRNA-synt_His"/>
    <property type="match status" value="1"/>
</dbReference>
<feature type="binding site" evidence="11">
    <location>
        <position position="134"/>
    </location>
    <ligand>
        <name>L-histidine</name>
        <dbReference type="ChEBI" id="CHEBI:57595"/>
    </ligand>
</feature>
<evidence type="ECO:0000256" key="6">
    <source>
        <dbReference type="ARBA" id="ARBA00022840"/>
    </source>
</evidence>
<evidence type="ECO:0000313" key="15">
    <source>
        <dbReference type="Proteomes" id="UP000295131"/>
    </source>
</evidence>
<evidence type="ECO:0000259" key="13">
    <source>
        <dbReference type="PROSITE" id="PS50862"/>
    </source>
</evidence>
<evidence type="ECO:0000256" key="3">
    <source>
        <dbReference type="ARBA" id="ARBA00022490"/>
    </source>
</evidence>
<evidence type="ECO:0000256" key="1">
    <source>
        <dbReference type="ARBA" id="ARBA00008226"/>
    </source>
</evidence>
<comment type="subcellular location">
    <subcellularLocation>
        <location evidence="10">Cytoplasm</location>
    </subcellularLocation>
</comment>
<evidence type="ECO:0000256" key="4">
    <source>
        <dbReference type="ARBA" id="ARBA00022598"/>
    </source>
</evidence>
<keyword evidence="8 10" id="KW-0030">Aminoacyl-tRNA synthetase</keyword>
<accession>A0A4R5PNR0</accession>
<dbReference type="HAMAP" id="MF_00127">
    <property type="entry name" value="His_tRNA_synth"/>
    <property type="match status" value="1"/>
</dbReference>
<feature type="compositionally biased region" description="Basic residues" evidence="12">
    <location>
        <begin position="1"/>
        <end position="15"/>
    </location>
</feature>
<dbReference type="InterPro" id="IPR045864">
    <property type="entry name" value="aa-tRNA-synth_II/BPL/LPL"/>
</dbReference>
<dbReference type="NCBIfam" id="TIGR00442">
    <property type="entry name" value="hisS"/>
    <property type="match status" value="1"/>
</dbReference>
<evidence type="ECO:0000256" key="11">
    <source>
        <dbReference type="PIRSR" id="PIRSR001549-1"/>
    </source>
</evidence>